<name>A0AAN8Y1K5_SOLBU</name>
<dbReference type="InterPro" id="IPR009057">
    <property type="entry name" value="Homeodomain-like_sf"/>
</dbReference>
<dbReference type="GO" id="GO:0000976">
    <property type="term" value="F:transcription cis-regulatory region binding"/>
    <property type="evidence" value="ECO:0007669"/>
    <property type="project" value="UniProtKB-ARBA"/>
</dbReference>
<sequence length="77" mass="9021">MYNSFWTKEESKIFENTLAINKDNNNLLEEMAKTLPGKSTDDIKDHYVEWRKGASWTEQEHRSVSSTVLEDDINNLN</sequence>
<feature type="region of interest" description="Disordered" evidence="1">
    <location>
        <begin position="55"/>
        <end position="77"/>
    </location>
</feature>
<feature type="domain" description="Myb-like" evidence="2">
    <location>
        <begin position="6"/>
        <end position="51"/>
    </location>
</feature>
<reference evidence="3 4" key="1">
    <citation type="submission" date="2024-02" db="EMBL/GenBank/DDBJ databases">
        <title>de novo genome assembly of Solanum bulbocastanum strain 11H21.</title>
        <authorList>
            <person name="Hosaka A.J."/>
        </authorList>
    </citation>
    <scope>NUCLEOTIDE SEQUENCE [LARGE SCALE GENOMIC DNA]</scope>
    <source>
        <tissue evidence="3">Young leaves</tissue>
    </source>
</reference>
<protein>
    <recommendedName>
        <fullName evidence="2">Myb-like domain-containing protein</fullName>
    </recommendedName>
</protein>
<dbReference type="Pfam" id="PF00249">
    <property type="entry name" value="Myb_DNA-binding"/>
    <property type="match status" value="1"/>
</dbReference>
<dbReference type="Gene3D" id="1.10.10.60">
    <property type="entry name" value="Homeodomain-like"/>
    <property type="match status" value="1"/>
</dbReference>
<gene>
    <name evidence="3" type="ORF">RDI58_026573</name>
</gene>
<dbReference type="InterPro" id="IPR001005">
    <property type="entry name" value="SANT/Myb"/>
</dbReference>
<comment type="caution">
    <text evidence="3">The sequence shown here is derived from an EMBL/GenBank/DDBJ whole genome shotgun (WGS) entry which is preliminary data.</text>
</comment>
<accession>A0AAN8Y1K5</accession>
<evidence type="ECO:0000313" key="3">
    <source>
        <dbReference type="EMBL" id="KAK6775572.1"/>
    </source>
</evidence>
<dbReference type="EMBL" id="JBANQN010000011">
    <property type="protein sequence ID" value="KAK6775572.1"/>
    <property type="molecule type" value="Genomic_DNA"/>
</dbReference>
<dbReference type="GO" id="GO:0010597">
    <property type="term" value="P:green leaf volatile biosynthetic process"/>
    <property type="evidence" value="ECO:0007669"/>
    <property type="project" value="UniProtKB-ARBA"/>
</dbReference>
<dbReference type="Proteomes" id="UP001371456">
    <property type="component" value="Unassembled WGS sequence"/>
</dbReference>
<dbReference type="SUPFAM" id="SSF46689">
    <property type="entry name" value="Homeodomain-like"/>
    <property type="match status" value="1"/>
</dbReference>
<keyword evidence="4" id="KW-1185">Reference proteome</keyword>
<dbReference type="AlphaFoldDB" id="A0AAN8Y1K5"/>
<organism evidence="3 4">
    <name type="scientific">Solanum bulbocastanum</name>
    <name type="common">Wild potato</name>
    <dbReference type="NCBI Taxonomy" id="147425"/>
    <lineage>
        <taxon>Eukaryota</taxon>
        <taxon>Viridiplantae</taxon>
        <taxon>Streptophyta</taxon>
        <taxon>Embryophyta</taxon>
        <taxon>Tracheophyta</taxon>
        <taxon>Spermatophyta</taxon>
        <taxon>Magnoliopsida</taxon>
        <taxon>eudicotyledons</taxon>
        <taxon>Gunneridae</taxon>
        <taxon>Pentapetalae</taxon>
        <taxon>asterids</taxon>
        <taxon>lamiids</taxon>
        <taxon>Solanales</taxon>
        <taxon>Solanaceae</taxon>
        <taxon>Solanoideae</taxon>
        <taxon>Solaneae</taxon>
        <taxon>Solanum</taxon>
    </lineage>
</organism>
<evidence type="ECO:0000313" key="4">
    <source>
        <dbReference type="Proteomes" id="UP001371456"/>
    </source>
</evidence>
<proteinExistence type="predicted"/>
<evidence type="ECO:0000256" key="1">
    <source>
        <dbReference type="SAM" id="MobiDB-lite"/>
    </source>
</evidence>
<evidence type="ECO:0000259" key="2">
    <source>
        <dbReference type="Pfam" id="PF00249"/>
    </source>
</evidence>